<proteinExistence type="predicted"/>
<evidence type="ECO:0000313" key="2">
    <source>
        <dbReference type="Proteomes" id="UP000010321"/>
    </source>
</evidence>
<dbReference type="InterPro" id="IPR017853">
    <property type="entry name" value="GH"/>
</dbReference>
<dbReference type="SUPFAM" id="SSF51445">
    <property type="entry name" value="(Trans)glycosidases"/>
    <property type="match status" value="1"/>
</dbReference>
<reference evidence="1 2" key="1">
    <citation type="submission" date="2011-02" db="EMBL/GenBank/DDBJ databases">
        <authorList>
            <person name="Weinstock G."/>
            <person name="Sodergren E."/>
            <person name="Clifton S."/>
            <person name="Fulton L."/>
            <person name="Fulton B."/>
            <person name="Courtney L."/>
            <person name="Fronick C."/>
            <person name="Harrison M."/>
            <person name="Strong C."/>
            <person name="Farmer C."/>
            <person name="Delahaunty K."/>
            <person name="Markovic C."/>
            <person name="Hall O."/>
            <person name="Minx P."/>
            <person name="Tomlinson C."/>
            <person name="Mitreva M."/>
            <person name="Hou S."/>
            <person name="Chen J."/>
            <person name="Wollam A."/>
            <person name="Pepin K.H."/>
            <person name="Johnson M."/>
            <person name="Bhonagiri V."/>
            <person name="Zhang X."/>
            <person name="Suruliraj S."/>
            <person name="Warren W."/>
            <person name="Chinwalla A."/>
            <person name="Mardis E.R."/>
            <person name="Wilson R.K."/>
        </authorList>
    </citation>
    <scope>NUCLEOTIDE SEQUENCE [LARGE SCALE GENOMIC DNA]</scope>
    <source>
        <strain evidence="1 2">YIT 12056</strain>
    </source>
</reference>
<gene>
    <name evidence="1" type="ORF">HMPREF9445_02252</name>
</gene>
<dbReference type="Gene3D" id="3.20.20.80">
    <property type="entry name" value="Glycosidases"/>
    <property type="match status" value="1"/>
</dbReference>
<organism evidence="1 2">
    <name type="scientific">Bacteroides clarus YIT 12056</name>
    <dbReference type="NCBI Taxonomy" id="762984"/>
    <lineage>
        <taxon>Bacteria</taxon>
        <taxon>Pseudomonadati</taxon>
        <taxon>Bacteroidota</taxon>
        <taxon>Bacteroidia</taxon>
        <taxon>Bacteroidales</taxon>
        <taxon>Bacteroidaceae</taxon>
        <taxon>Bacteroides</taxon>
    </lineage>
</organism>
<accession>A0ABP2KS47</accession>
<evidence type="ECO:0000313" key="1">
    <source>
        <dbReference type="EMBL" id="EGF50937.1"/>
    </source>
</evidence>
<dbReference type="Proteomes" id="UP000010321">
    <property type="component" value="Unassembled WGS sequence"/>
</dbReference>
<dbReference type="EMBL" id="AFBM01000027">
    <property type="protein sequence ID" value="EGF50937.1"/>
    <property type="molecule type" value="Genomic_DNA"/>
</dbReference>
<keyword evidence="2" id="KW-1185">Reference proteome</keyword>
<comment type="caution">
    <text evidence="1">The sequence shown here is derived from an EMBL/GenBank/DDBJ whole genome shotgun (WGS) entry which is preliminary data.</text>
</comment>
<name>A0ABP2KS47_9BACE</name>
<protein>
    <submittedName>
        <fullName evidence="1">Conserved domain protein</fullName>
    </submittedName>
</protein>
<sequence length="506" mass="58492">MIINRLKKDTMNIRQIILTIAFLMVCIACENRRSDVQITILPEVVSTGFIGNGAEWDPYDEAEAWGSTISDEDWNKLFSRLDYMKPQYIRCMINSPYRYYNVETGKYDKNRNIESISRLLKYCTEHDITVIYGEYNPPTWDMKQDQEWIDMSVDYLNYLVTDLGFSCIKHFVIFNEPDGNWASTNGDYELWKNVLFRFHEKMKTYPGLLEKVSFAGPDVVVNYKNPVSPYDAEGWVKQTVSDVDSLIGIYDIHAYPGQGQVRAGEYKEILAKYKRHIPKGKKILLGEAGYKYWNPADSILGAEYRHRVENHPFTKGSDCNMFVYDYFYGLDMPLLAMEVMNSGYAGVAAWMLDDAMHSKNDSGKTEDIKIWGMWNILGEEVFSKPDEENIRPWYYTWALMCRYFPAGSEILKTSLSDIAQGIYAVAGRYKGLFTIALVNVGNEDKEVVLNIPKDLNGVQLFKYEEQNMPANQYGFPIPVEQKLDLSKYFSIKIKAQSFILLTQLQE</sequence>